<protein>
    <recommendedName>
        <fullName evidence="1">Signal peptidase I</fullName>
        <ecNumber evidence="1">3.4.21.89</ecNumber>
    </recommendedName>
</protein>
<dbReference type="CDD" id="cd06530">
    <property type="entry name" value="S26_SPase_I"/>
    <property type="match status" value="1"/>
</dbReference>
<dbReference type="InterPro" id="IPR001733">
    <property type="entry name" value="Peptidase_S26B"/>
</dbReference>
<organism evidence="3 4">
    <name type="scientific">Amnibacterium endophyticum</name>
    <dbReference type="NCBI Taxonomy" id="2109337"/>
    <lineage>
        <taxon>Bacteria</taxon>
        <taxon>Bacillati</taxon>
        <taxon>Actinomycetota</taxon>
        <taxon>Actinomycetes</taxon>
        <taxon>Micrococcales</taxon>
        <taxon>Microbacteriaceae</taxon>
        <taxon>Amnibacterium</taxon>
    </lineage>
</organism>
<dbReference type="EC" id="3.4.21.89" evidence="1"/>
<sequence>MLDAGLVLVAAIGAAVLLARLVGVVLGLDLVVFATGSMTPAFPQGAVAVAQRVPLDGIRVGDVVTVDRPGRLPITHRVVDVRVSGDRAELRLRGDANRVADPVPYVVGHVSRVVLPLPPVLWMLRLVNSPLVAGTAAVLAGGAVLWALWPRRRTVVAPVPA</sequence>
<accession>A0ABW4LCR8</accession>
<dbReference type="EMBL" id="JBHUEA010000006">
    <property type="protein sequence ID" value="MFD1721055.1"/>
    <property type="molecule type" value="Genomic_DNA"/>
</dbReference>
<evidence type="ECO:0000256" key="2">
    <source>
        <dbReference type="SAM" id="Phobius"/>
    </source>
</evidence>
<name>A0ABW4LCR8_9MICO</name>
<keyword evidence="2" id="KW-0472">Membrane</keyword>
<keyword evidence="2" id="KW-1133">Transmembrane helix</keyword>
<keyword evidence="2" id="KW-0812">Transmembrane</keyword>
<proteinExistence type="predicted"/>
<dbReference type="NCBIfam" id="TIGR02228">
    <property type="entry name" value="sigpep_I_arch"/>
    <property type="match status" value="1"/>
</dbReference>
<dbReference type="GO" id="GO:0009003">
    <property type="term" value="F:signal peptidase activity"/>
    <property type="evidence" value="ECO:0007669"/>
    <property type="project" value="UniProtKB-EC"/>
</dbReference>
<comment type="caution">
    <text evidence="3">The sequence shown here is derived from an EMBL/GenBank/DDBJ whole genome shotgun (WGS) entry which is preliminary data.</text>
</comment>
<keyword evidence="4" id="KW-1185">Reference proteome</keyword>
<dbReference type="RefSeq" id="WP_377932945.1">
    <property type="nucleotide sequence ID" value="NZ_JBHUEA010000006.1"/>
</dbReference>
<reference evidence="4" key="1">
    <citation type="journal article" date="2019" name="Int. J. Syst. Evol. Microbiol.">
        <title>The Global Catalogue of Microorganisms (GCM) 10K type strain sequencing project: providing services to taxonomists for standard genome sequencing and annotation.</title>
        <authorList>
            <consortium name="The Broad Institute Genomics Platform"/>
            <consortium name="The Broad Institute Genome Sequencing Center for Infectious Disease"/>
            <person name="Wu L."/>
            <person name="Ma J."/>
        </authorList>
    </citation>
    <scope>NUCLEOTIDE SEQUENCE [LARGE SCALE GENOMIC DNA]</scope>
    <source>
        <strain evidence="4">CGMCC 1.12471</strain>
    </source>
</reference>
<dbReference type="Proteomes" id="UP001597347">
    <property type="component" value="Unassembled WGS sequence"/>
</dbReference>
<evidence type="ECO:0000313" key="3">
    <source>
        <dbReference type="EMBL" id="MFD1721055.1"/>
    </source>
</evidence>
<dbReference type="InterPro" id="IPR019533">
    <property type="entry name" value="Peptidase_S26"/>
</dbReference>
<gene>
    <name evidence="3" type="ORF">ACFSBI_05790</name>
</gene>
<keyword evidence="3" id="KW-0378">Hydrolase</keyword>
<evidence type="ECO:0000313" key="4">
    <source>
        <dbReference type="Proteomes" id="UP001597347"/>
    </source>
</evidence>
<feature type="transmembrane region" description="Helical" evidence="2">
    <location>
        <begin position="131"/>
        <end position="149"/>
    </location>
</feature>
<evidence type="ECO:0000256" key="1">
    <source>
        <dbReference type="NCBIfam" id="TIGR02228"/>
    </source>
</evidence>